<dbReference type="Proteomes" id="UP001139260">
    <property type="component" value="Unassembled WGS sequence"/>
</dbReference>
<keyword evidence="2" id="KW-0808">Transferase</keyword>
<evidence type="ECO:0000313" key="3">
    <source>
        <dbReference type="Proteomes" id="UP001139260"/>
    </source>
</evidence>
<organism evidence="2 3">
    <name type="scientific">Flavobacterium pygoscelis</name>
    <dbReference type="NCBI Taxonomy" id="2893176"/>
    <lineage>
        <taxon>Bacteria</taxon>
        <taxon>Pseudomonadati</taxon>
        <taxon>Bacteroidota</taxon>
        <taxon>Flavobacteriia</taxon>
        <taxon>Flavobacteriales</taxon>
        <taxon>Flavobacteriaceae</taxon>
        <taxon>Flavobacterium</taxon>
    </lineage>
</organism>
<accession>A0A9X2BNG3</accession>
<protein>
    <submittedName>
        <fullName evidence="2">Glycosyltransferase</fullName>
        <ecNumber evidence="2">2.4.-.-</ecNumber>
    </submittedName>
</protein>
<proteinExistence type="predicted"/>
<dbReference type="EMBL" id="JALNUB010000004">
    <property type="protein sequence ID" value="MCK8141925.1"/>
    <property type="molecule type" value="Genomic_DNA"/>
</dbReference>
<dbReference type="InterPro" id="IPR001173">
    <property type="entry name" value="Glyco_trans_2-like"/>
</dbReference>
<dbReference type="Pfam" id="PF00535">
    <property type="entry name" value="Glycos_transf_2"/>
    <property type="match status" value="1"/>
</dbReference>
<dbReference type="SUPFAM" id="SSF53448">
    <property type="entry name" value="Nucleotide-diphospho-sugar transferases"/>
    <property type="match status" value="1"/>
</dbReference>
<sequence>MRIGNNPRKNDKQEATDYLHQVIIPVYIPNNEGYFSDCFKILQICLDSLFKTVHSKTFITIVNNGSCEEVVNYLNGVYKNGFIKELIHTTNIGKNNAVLKGLKGHYFMYVTIADADVLFLNGWQNETMKVFNTFPKAGVVGIVPQLKSFSYLCANVLFDNFFSNKLKFTKVINPEGIKHFYKSIGWDNDYNKEYLRYQLTISESSNCKAVIGSGHFVATYKNEVLEQNLKIKIDEYISSKFDRLLFDVPVTKKGGWRLTTENNYAYHMGNVYEEWMQKVLDDLEDESKRIIPLYSGSILKSNKIMYFIKNKLFNKLLKNNFFLRHFYINKRLPKDIAQNY</sequence>
<feature type="domain" description="Glycosyltransferase 2-like" evidence="1">
    <location>
        <begin position="22"/>
        <end position="152"/>
    </location>
</feature>
<evidence type="ECO:0000259" key="1">
    <source>
        <dbReference type="Pfam" id="PF00535"/>
    </source>
</evidence>
<dbReference type="InterPro" id="IPR029044">
    <property type="entry name" value="Nucleotide-diphossugar_trans"/>
</dbReference>
<dbReference type="RefSeq" id="WP_248428240.1">
    <property type="nucleotide sequence ID" value="NZ_JALNUB010000004.1"/>
</dbReference>
<reference evidence="2" key="1">
    <citation type="submission" date="2022-04" db="EMBL/GenBank/DDBJ databases">
        <title>Flavobacterium pygoscelis sp. nov. isolated from Chinstrap chick (Pygoscelis antarcticus).</title>
        <authorList>
            <person name="Irgang R."/>
            <person name="Poblete-Morales M."/>
            <person name="Avendano-Herrera R."/>
        </authorList>
    </citation>
    <scope>NUCLEOTIDE SEQUENCE</scope>
    <source>
        <strain evidence="2">I-SCBP12n</strain>
    </source>
</reference>
<dbReference type="Gene3D" id="3.90.550.10">
    <property type="entry name" value="Spore Coat Polysaccharide Biosynthesis Protein SpsA, Chain A"/>
    <property type="match status" value="1"/>
</dbReference>
<keyword evidence="3" id="KW-1185">Reference proteome</keyword>
<keyword evidence="2" id="KW-0328">Glycosyltransferase</keyword>
<gene>
    <name evidence="2" type="ORF">MW871_08465</name>
</gene>
<comment type="caution">
    <text evidence="2">The sequence shown here is derived from an EMBL/GenBank/DDBJ whole genome shotgun (WGS) entry which is preliminary data.</text>
</comment>
<name>A0A9X2BNG3_9FLAO</name>
<dbReference type="EC" id="2.4.-.-" evidence="2"/>
<dbReference type="GO" id="GO:0016757">
    <property type="term" value="F:glycosyltransferase activity"/>
    <property type="evidence" value="ECO:0007669"/>
    <property type="project" value="UniProtKB-KW"/>
</dbReference>
<dbReference type="AlphaFoldDB" id="A0A9X2BNG3"/>
<evidence type="ECO:0000313" key="2">
    <source>
        <dbReference type="EMBL" id="MCK8141925.1"/>
    </source>
</evidence>